<reference evidence="1" key="1">
    <citation type="submission" date="2020-06" db="EMBL/GenBank/DDBJ databases">
        <title>Novel chitinolytic bacterium.</title>
        <authorList>
            <person name="Ungkulpasvich U."/>
            <person name="Kosugi A."/>
            <person name="Uke A."/>
        </authorList>
    </citation>
    <scope>NUCLEOTIDE SEQUENCE</scope>
    <source>
        <strain evidence="1">UUS1-1</strain>
    </source>
</reference>
<dbReference type="InterPro" id="IPR014998">
    <property type="entry name" value="DUF1848"/>
</dbReference>
<dbReference type="Proteomes" id="UP000657177">
    <property type="component" value="Unassembled WGS sequence"/>
</dbReference>
<keyword evidence="2" id="KW-1185">Reference proteome</keyword>
<gene>
    <name evidence="1" type="ORF">G5B42_01215</name>
</gene>
<dbReference type="Pfam" id="PF08902">
    <property type="entry name" value="DUF1848"/>
    <property type="match status" value="1"/>
</dbReference>
<sequence>MPFQGWESAQVQTKDGIKPAITPVIISASRATDIPAFYSDWFLRRLAAGYVKWVNPFNGQAQYVSFAKTRVIVFWTKNAKPLIKYLPVLDRMGINYYFTFTVNDYEAEGLEPNLPRLSERMQTFQQLAKTIGKQKVIWRFDPLILSKTLTVGQLLRKIKRVGEALHPFTEKLVISFADISIYRRVQRNLTKGGFADYCEFDQAQMKAIAASLQKINRDWGLQIATCSEEIDLSAYGITHNKCIDDQLLIRLFPQDQALMKFLGYEAPQPSLFSGGETGRRSSNLKDKGQRRFCGCIVSKDIGQYNTCMHLCKYCYANYSESLVRKNYQQKRDVEAESILRDF</sequence>
<accession>A0A8J6HY64</accession>
<dbReference type="EMBL" id="JAAKDE010000002">
    <property type="protein sequence ID" value="MBA2132175.1"/>
    <property type="molecule type" value="Genomic_DNA"/>
</dbReference>
<name>A0A8J6HY64_9FIRM</name>
<protein>
    <submittedName>
        <fullName evidence="1">DUF1848 domain-containing protein</fullName>
    </submittedName>
</protein>
<comment type="caution">
    <text evidence="1">The sequence shown here is derived from an EMBL/GenBank/DDBJ whole genome shotgun (WGS) entry which is preliminary data.</text>
</comment>
<proteinExistence type="predicted"/>
<dbReference type="RefSeq" id="WP_181338625.1">
    <property type="nucleotide sequence ID" value="NZ_JAAKDE010000002.1"/>
</dbReference>
<dbReference type="AlphaFoldDB" id="A0A8J6HY64"/>
<evidence type="ECO:0000313" key="2">
    <source>
        <dbReference type="Proteomes" id="UP000657177"/>
    </source>
</evidence>
<evidence type="ECO:0000313" key="1">
    <source>
        <dbReference type="EMBL" id="MBA2132175.1"/>
    </source>
</evidence>
<organism evidence="1 2">
    <name type="scientific">Capillibacterium thermochitinicola</name>
    <dbReference type="NCBI Taxonomy" id="2699427"/>
    <lineage>
        <taxon>Bacteria</taxon>
        <taxon>Bacillati</taxon>
        <taxon>Bacillota</taxon>
        <taxon>Capillibacterium</taxon>
    </lineage>
</organism>